<dbReference type="HOGENOM" id="CLU_543111_0_0_1"/>
<dbReference type="EMBL" id="KN824324">
    <property type="protein sequence ID" value="KIM24374.1"/>
    <property type="molecule type" value="Genomic_DNA"/>
</dbReference>
<protein>
    <submittedName>
        <fullName evidence="1">Uncharacterized protein</fullName>
    </submittedName>
</protein>
<dbReference type="AlphaFoldDB" id="A0A0C3AWK8"/>
<accession>A0A0C3AWK8</accession>
<evidence type="ECO:0000313" key="1">
    <source>
        <dbReference type="EMBL" id="KIM24374.1"/>
    </source>
</evidence>
<proteinExistence type="predicted"/>
<reference evidence="2" key="2">
    <citation type="submission" date="2015-01" db="EMBL/GenBank/DDBJ databases">
        <title>Evolutionary Origins and Diversification of the Mycorrhizal Mutualists.</title>
        <authorList>
            <consortium name="DOE Joint Genome Institute"/>
            <consortium name="Mycorrhizal Genomics Consortium"/>
            <person name="Kohler A."/>
            <person name="Kuo A."/>
            <person name="Nagy L.G."/>
            <person name="Floudas D."/>
            <person name="Copeland A."/>
            <person name="Barry K.W."/>
            <person name="Cichocki N."/>
            <person name="Veneault-Fourrey C."/>
            <person name="LaButti K."/>
            <person name="Lindquist E.A."/>
            <person name="Lipzen A."/>
            <person name="Lundell T."/>
            <person name="Morin E."/>
            <person name="Murat C."/>
            <person name="Riley R."/>
            <person name="Ohm R."/>
            <person name="Sun H."/>
            <person name="Tunlid A."/>
            <person name="Henrissat B."/>
            <person name="Grigoriev I.V."/>
            <person name="Hibbett D.S."/>
            <person name="Martin F."/>
        </authorList>
    </citation>
    <scope>NUCLEOTIDE SEQUENCE [LARGE SCALE GENOMIC DNA]</scope>
    <source>
        <strain evidence="2">MAFF 305830</strain>
    </source>
</reference>
<reference evidence="1 2" key="1">
    <citation type="submission" date="2014-04" db="EMBL/GenBank/DDBJ databases">
        <authorList>
            <consortium name="DOE Joint Genome Institute"/>
            <person name="Kuo A."/>
            <person name="Zuccaro A."/>
            <person name="Kohler A."/>
            <person name="Nagy L.G."/>
            <person name="Floudas D."/>
            <person name="Copeland A."/>
            <person name="Barry K.W."/>
            <person name="Cichocki N."/>
            <person name="Veneault-Fourrey C."/>
            <person name="LaButti K."/>
            <person name="Lindquist E.A."/>
            <person name="Lipzen A."/>
            <person name="Lundell T."/>
            <person name="Morin E."/>
            <person name="Murat C."/>
            <person name="Sun H."/>
            <person name="Tunlid A."/>
            <person name="Henrissat B."/>
            <person name="Grigoriev I.V."/>
            <person name="Hibbett D.S."/>
            <person name="Martin F."/>
            <person name="Nordberg H.P."/>
            <person name="Cantor M.N."/>
            <person name="Hua S.X."/>
        </authorList>
    </citation>
    <scope>NUCLEOTIDE SEQUENCE [LARGE SCALE GENOMIC DNA]</scope>
    <source>
        <strain evidence="1 2">MAFF 305830</strain>
    </source>
</reference>
<evidence type="ECO:0000313" key="2">
    <source>
        <dbReference type="Proteomes" id="UP000054097"/>
    </source>
</evidence>
<organism evidence="1 2">
    <name type="scientific">Serendipita vermifera MAFF 305830</name>
    <dbReference type="NCBI Taxonomy" id="933852"/>
    <lineage>
        <taxon>Eukaryota</taxon>
        <taxon>Fungi</taxon>
        <taxon>Dikarya</taxon>
        <taxon>Basidiomycota</taxon>
        <taxon>Agaricomycotina</taxon>
        <taxon>Agaricomycetes</taxon>
        <taxon>Sebacinales</taxon>
        <taxon>Serendipitaceae</taxon>
        <taxon>Serendipita</taxon>
    </lineage>
</organism>
<keyword evidence="2" id="KW-1185">Reference proteome</keyword>
<sequence>MDYTRSVDNIEDITLFVSDLLPSLKSLIIVYKGRDPIAQTIRGMTTGLRTSRPGLTLSVIDIHPISAHAVIEPPVEIATINRMYGGRLGQISSLVLPNLGGNSVKVDFLPKHVNRVECSWRQDHLFPHVRSYKLSGCTFARGSKHDLGSLVSLTVAIDLSVRMACHFFFPSLRFFSCGGIRLEHRSSLRAPALEQFQLNFPPFHILERIKMAKTTEAALQTSSFVMLPNLSLVIKDCLQTHTIVQFLRRCGHVENVSLTFSDEADVLAFIEDLSREEPFEHIRTEEESSPIRSGPIVSELKLNLLSSQLDRKDLKSKIADLMRTTGSATLPLKIYSSQNELEYHLSLLEIQLSRTGGLPLDVVYFYPSSHEHDEKILNVFRESGSFQCWQSLTLRMDYASVFDTQNYLTIFVSNVFPNIKTIKIIHAGSRASSVLSLIEQAAAPRYTDTLRRPATLRLEVIDVNMSTAIVNKACIKYKSSSAYLWEQQFSDFEHRPPQYYWD</sequence>
<dbReference type="Proteomes" id="UP000054097">
    <property type="component" value="Unassembled WGS sequence"/>
</dbReference>
<name>A0A0C3AWK8_SERVB</name>
<gene>
    <name evidence="1" type="ORF">M408DRAFT_27038</name>
</gene>